<dbReference type="EMBL" id="JAODUO010001362">
    <property type="protein sequence ID" value="KAK2165482.1"/>
    <property type="molecule type" value="Genomic_DNA"/>
</dbReference>
<keyword evidence="1" id="KW-0479">Metal-binding</keyword>
<evidence type="ECO:0000313" key="4">
    <source>
        <dbReference type="EMBL" id="KAK2165482.1"/>
    </source>
</evidence>
<dbReference type="InterPro" id="IPR036010">
    <property type="entry name" value="2Fe-2S_ferredoxin-like_sf"/>
</dbReference>
<accession>A0AAD9K672</accession>
<comment type="caution">
    <text evidence="4">The sequence shown here is derived from an EMBL/GenBank/DDBJ whole genome shotgun (WGS) entry which is preliminary data.</text>
</comment>
<dbReference type="InterPro" id="IPR006058">
    <property type="entry name" value="2Fe2S_fd_BS"/>
</dbReference>
<evidence type="ECO:0000313" key="5">
    <source>
        <dbReference type="Proteomes" id="UP001209878"/>
    </source>
</evidence>
<proteinExistence type="predicted"/>
<sequence length="292" mass="31044">MSVNFDIGLHTVLSLTGDVVGLVGTKKACGQGGCGVCTVMVSRIDRQRKIHPVIAITRDHPVVDGLPSPPGGLAPCNITLKELGASGRWVLYPECGFTLLSAQVSGIGRSLPLEGGDVLEPGDSHTPPASHPLPSVAQVERAWKVLWQGGEGIGVVMSMYTLLHSTLYPQWHRWRGRWKVGDVYVHPPAFSPSTLSGTGGEGVGSLYPQVAQVERALEGRYAMYPSCIPSLSLSGQVERALEAVGEFYPVHPPASSLNQWHRWRGRWKVGDVISPSAFPPSTLSGSGGEGAG</sequence>
<dbReference type="SUPFAM" id="SSF54292">
    <property type="entry name" value="2Fe-2S ferredoxin-like"/>
    <property type="match status" value="1"/>
</dbReference>
<keyword evidence="1" id="KW-0408">Iron</keyword>
<evidence type="ECO:0000256" key="2">
    <source>
        <dbReference type="ARBA" id="ARBA00023014"/>
    </source>
</evidence>
<protein>
    <recommendedName>
        <fullName evidence="3">2Fe-2S ferredoxin-type domain-containing protein</fullName>
    </recommendedName>
</protein>
<keyword evidence="1" id="KW-0001">2Fe-2S</keyword>
<name>A0AAD9K672_RIDPI</name>
<dbReference type="AlphaFoldDB" id="A0AAD9K672"/>
<keyword evidence="5" id="KW-1185">Reference proteome</keyword>
<dbReference type="PROSITE" id="PS00197">
    <property type="entry name" value="2FE2S_FER_1"/>
    <property type="match status" value="1"/>
</dbReference>
<gene>
    <name evidence="4" type="ORF">NP493_1361g00003</name>
</gene>
<evidence type="ECO:0000256" key="1">
    <source>
        <dbReference type="ARBA" id="ARBA00022714"/>
    </source>
</evidence>
<dbReference type="Gene3D" id="3.10.20.30">
    <property type="match status" value="1"/>
</dbReference>
<dbReference type="GO" id="GO:0051537">
    <property type="term" value="F:2 iron, 2 sulfur cluster binding"/>
    <property type="evidence" value="ECO:0007669"/>
    <property type="project" value="UniProtKB-KW"/>
</dbReference>
<dbReference type="InterPro" id="IPR012675">
    <property type="entry name" value="Beta-grasp_dom_sf"/>
</dbReference>
<reference evidence="4" key="1">
    <citation type="journal article" date="2023" name="Mol. Biol. Evol.">
        <title>Third-Generation Sequencing Reveals the Adaptive Role of the Epigenome in Three Deep-Sea Polychaetes.</title>
        <authorList>
            <person name="Perez M."/>
            <person name="Aroh O."/>
            <person name="Sun Y."/>
            <person name="Lan Y."/>
            <person name="Juniper S.K."/>
            <person name="Young C.R."/>
            <person name="Angers B."/>
            <person name="Qian P.Y."/>
        </authorList>
    </citation>
    <scope>NUCLEOTIDE SEQUENCE</scope>
    <source>
        <strain evidence="4">R07B-5</strain>
    </source>
</reference>
<keyword evidence="2" id="KW-0411">Iron-sulfur</keyword>
<dbReference type="Proteomes" id="UP001209878">
    <property type="component" value="Unassembled WGS sequence"/>
</dbReference>
<dbReference type="Pfam" id="PF00111">
    <property type="entry name" value="Fer2"/>
    <property type="match status" value="1"/>
</dbReference>
<evidence type="ECO:0000259" key="3">
    <source>
        <dbReference type="Pfam" id="PF00111"/>
    </source>
</evidence>
<feature type="domain" description="2Fe-2S ferredoxin-type" evidence="3">
    <location>
        <begin position="18"/>
        <end position="42"/>
    </location>
</feature>
<dbReference type="InterPro" id="IPR001041">
    <property type="entry name" value="2Fe-2S_ferredoxin-type"/>
</dbReference>
<organism evidence="4 5">
    <name type="scientific">Ridgeia piscesae</name>
    <name type="common">Tubeworm</name>
    <dbReference type="NCBI Taxonomy" id="27915"/>
    <lineage>
        <taxon>Eukaryota</taxon>
        <taxon>Metazoa</taxon>
        <taxon>Spiralia</taxon>
        <taxon>Lophotrochozoa</taxon>
        <taxon>Annelida</taxon>
        <taxon>Polychaeta</taxon>
        <taxon>Sedentaria</taxon>
        <taxon>Canalipalpata</taxon>
        <taxon>Sabellida</taxon>
        <taxon>Siboglinidae</taxon>
        <taxon>Ridgeia</taxon>
    </lineage>
</organism>